<dbReference type="AlphaFoldDB" id="A0A9P1M6Q1"/>
<organism evidence="3 4">
    <name type="scientific">Parascedosporium putredinis</name>
    <dbReference type="NCBI Taxonomy" id="1442378"/>
    <lineage>
        <taxon>Eukaryota</taxon>
        <taxon>Fungi</taxon>
        <taxon>Dikarya</taxon>
        <taxon>Ascomycota</taxon>
        <taxon>Pezizomycotina</taxon>
        <taxon>Sordariomycetes</taxon>
        <taxon>Hypocreomycetidae</taxon>
        <taxon>Microascales</taxon>
        <taxon>Microascaceae</taxon>
        <taxon>Parascedosporium</taxon>
    </lineage>
</organism>
<dbReference type="PANTHER" id="PTHR35395">
    <property type="entry name" value="DUF6536 DOMAIN-CONTAINING PROTEIN"/>
    <property type="match status" value="1"/>
</dbReference>
<feature type="transmembrane region" description="Helical" evidence="1">
    <location>
        <begin position="20"/>
        <end position="41"/>
    </location>
</feature>
<sequence length="663" mass="72585">MAQPLSRSNDRCGEIASRLWWFQLFALFDSGLLLPAARFLVSSPPPEGRRTKQFSKDDQPRYYAIMVAIGDSAGWRKAGIVAASSTWALSIVTLILLIISVHRLGSGSVFTTTVIFDGKCSDTNVINTALHAFVNIVASLVLASSNYFMQVLSAPTREAIDAAHARGRSSSSVPLHLFFNSSVAETRTSSDYYMVLATEAFLDGADYAIPGAGYNATAYYVEWAIGPDWLHNDTGSDAEIARIAAEARAWARMELDECLDIYNSVDEALTTHRHVVVVVADPDQPDAEGWDVEDDGRVNSVYGARAVQLSESLVASRKADSLVWGPESRGVGARRPGNVTAQYCLSEPFVAPCEIRVHNLLLLISCLCCLFKAFACTTVVVSRPLHAPLLTLGDAVESFLRNPDTSTRGMCWLDRSASSCTNTRLPGPRWWGAGAPRPDHLCLGIIGCWPTGLPSVNISTTTFGPSAQNPLLSILPYETETTGNLQVAASVTMAAIVNTPQILLSIAYLAYNGLFTRMHGEREWSSYSVKYKPLRVSYARGLQTVAYRLQLPFRWSIPLISLSALLHWLVSNCLYIRDSRILRVYVTTSFNDDLMFSPGISIQFYDYDEAGDAYLKHMARGEIKWGVVSGDETACTEKDPGHLAFGSRAHDVRAPVLGSEPQP</sequence>
<proteinExistence type="predicted"/>
<feature type="transmembrane region" description="Helical" evidence="1">
    <location>
        <begin position="86"/>
        <end position="105"/>
    </location>
</feature>
<accession>A0A9P1M6Q1</accession>
<evidence type="ECO:0000256" key="1">
    <source>
        <dbReference type="SAM" id="Phobius"/>
    </source>
</evidence>
<dbReference type="Pfam" id="PF20163">
    <property type="entry name" value="DUF6536"/>
    <property type="match status" value="1"/>
</dbReference>
<keyword evidence="1" id="KW-0472">Membrane</keyword>
<comment type="caution">
    <text evidence="3">The sequence shown here is derived from an EMBL/GenBank/DDBJ whole genome shotgun (WGS) entry which is preliminary data.</text>
</comment>
<dbReference type="OrthoDB" id="5429634at2759"/>
<feature type="domain" description="DUF6536" evidence="2">
    <location>
        <begin position="75"/>
        <end position="168"/>
    </location>
</feature>
<evidence type="ECO:0000313" key="4">
    <source>
        <dbReference type="Proteomes" id="UP000838763"/>
    </source>
</evidence>
<keyword evidence="1" id="KW-1133">Transmembrane helix</keyword>
<dbReference type="InterPro" id="IPR046623">
    <property type="entry name" value="DUF6536"/>
</dbReference>
<dbReference type="EMBL" id="CALLCH030000004">
    <property type="protein sequence ID" value="CAI4212306.1"/>
    <property type="molecule type" value="Genomic_DNA"/>
</dbReference>
<feature type="transmembrane region" description="Helical" evidence="1">
    <location>
        <begin position="125"/>
        <end position="148"/>
    </location>
</feature>
<keyword evidence="1" id="KW-0812">Transmembrane</keyword>
<protein>
    <recommendedName>
        <fullName evidence="2">DUF6536 domain-containing protein</fullName>
    </recommendedName>
</protein>
<gene>
    <name evidence="3" type="ORF">PPNO1_LOCUS2073</name>
</gene>
<dbReference type="Proteomes" id="UP000838763">
    <property type="component" value="Unassembled WGS sequence"/>
</dbReference>
<evidence type="ECO:0000259" key="2">
    <source>
        <dbReference type="Pfam" id="PF20163"/>
    </source>
</evidence>
<reference evidence="3" key="1">
    <citation type="submission" date="2022-11" db="EMBL/GenBank/DDBJ databases">
        <authorList>
            <person name="Scott C."/>
            <person name="Bruce N."/>
        </authorList>
    </citation>
    <scope>NUCLEOTIDE SEQUENCE</scope>
</reference>
<feature type="transmembrane region" description="Helical" evidence="1">
    <location>
        <begin position="360"/>
        <end position="381"/>
    </location>
</feature>
<name>A0A9P1M6Q1_9PEZI</name>
<keyword evidence="4" id="KW-1185">Reference proteome</keyword>
<dbReference type="PANTHER" id="PTHR35395:SF1">
    <property type="entry name" value="DUF6536 DOMAIN-CONTAINING PROTEIN"/>
    <property type="match status" value="1"/>
</dbReference>
<evidence type="ECO:0000313" key="3">
    <source>
        <dbReference type="EMBL" id="CAI4212306.1"/>
    </source>
</evidence>